<dbReference type="EMBL" id="JARBDR010000657">
    <property type="protein sequence ID" value="KAJ8308356.1"/>
    <property type="molecule type" value="Genomic_DNA"/>
</dbReference>
<sequence length="636" mass="70311">MSSLTLSHASCKKRKVVNVVLLDGEQIQVFVDGYDAVGQPLLTVHFRVQFYVDQIVLLREKVTRHLYYLQLKENVLNYGHLCSEEKSFQIASYALQADFGNYNPSKHGQGYFDPREYFPAWKKKFEIRSVGSPEGRKFTYFTDCDTKSKYLLHLCRTTHMFQMAIQPKLMEIRHLDAEDKRRYRESYIYSDTRDLVANGGSFRGSLSPVNKLSTTNQRYSVISDASSNTTSGIASEKMTISFEDSDDHSNLCKEIMVDCPVRSDTMPSSKSSRNRSPVLDSRPTELYKSASVGRPGGSKRNDRSPTYNRPTSVLPPSPGIRHSDKSSSVPSAITGGGNMVNVASVLRGDSDISQSMSYNNSSSFITSRQDVEISPNNSFNSGFGSVSQSQPPMLQDIAVSASPYTGPRTVPVYIAHTPVSSFSTSDNLTFSQPVSRSTSRADSFKNTIGHLHPYEGGQVPPISDPYSGQYLDTLAGNLVYANYPVHTGINMSVQSTAVPITAVSNFYDPVYTGSDHLDEHSSSEYLEGDLAPPPPMFADISSAQESQPEVIQTSNLGMVLPEQILTAGPGETHLPKYLETDLDEEENIGSDKSLDESKNSITQISVKNQKEMLHPELEEIRGQSDVFSLPLITCSV</sequence>
<dbReference type="PANTHER" id="PTHR13429">
    <property type="entry name" value="FERM DOMAIN (PROTEIN4.1-EZRIN-RADIXIN-MOESIN) FAMILY"/>
    <property type="match status" value="1"/>
</dbReference>
<dbReference type="SUPFAM" id="SSF50729">
    <property type="entry name" value="PH domain-like"/>
    <property type="match status" value="1"/>
</dbReference>
<evidence type="ECO:0000313" key="4">
    <source>
        <dbReference type="Proteomes" id="UP001217089"/>
    </source>
</evidence>
<dbReference type="Gene3D" id="2.30.29.30">
    <property type="entry name" value="Pleckstrin-homology domain (PH domain)/Phosphotyrosine-binding domain (PTB)"/>
    <property type="match status" value="1"/>
</dbReference>
<dbReference type="InterPro" id="IPR019748">
    <property type="entry name" value="FERM_central"/>
</dbReference>
<dbReference type="InterPro" id="IPR035963">
    <property type="entry name" value="FERM_2"/>
</dbReference>
<gene>
    <name evidence="3" type="ORF">KUTeg_013230</name>
</gene>
<accession>A0ABQ9EVI3</accession>
<feature type="region of interest" description="Disordered" evidence="1">
    <location>
        <begin position="261"/>
        <end position="337"/>
    </location>
</feature>
<dbReference type="PANTHER" id="PTHR13429:SF5">
    <property type="entry name" value="PROTEIN EXPANDED"/>
    <property type="match status" value="1"/>
</dbReference>
<feature type="compositionally biased region" description="Polar residues" evidence="1">
    <location>
        <begin position="265"/>
        <end position="275"/>
    </location>
</feature>
<dbReference type="InterPro" id="IPR019749">
    <property type="entry name" value="Band_41_domain"/>
</dbReference>
<evidence type="ECO:0000256" key="1">
    <source>
        <dbReference type="SAM" id="MobiDB-lite"/>
    </source>
</evidence>
<comment type="caution">
    <text evidence="3">The sequence shown here is derived from an EMBL/GenBank/DDBJ whole genome shotgun (WGS) entry which is preliminary data.</text>
</comment>
<reference evidence="3 4" key="1">
    <citation type="submission" date="2022-12" db="EMBL/GenBank/DDBJ databases">
        <title>Chromosome-level genome of Tegillarca granosa.</title>
        <authorList>
            <person name="Kim J."/>
        </authorList>
    </citation>
    <scope>NUCLEOTIDE SEQUENCE [LARGE SCALE GENOMIC DNA]</scope>
    <source>
        <strain evidence="3">Teg-2019</strain>
        <tissue evidence="3">Adductor muscle</tissue>
    </source>
</reference>
<dbReference type="InterPro" id="IPR000299">
    <property type="entry name" value="FERM_domain"/>
</dbReference>
<dbReference type="PROSITE" id="PS50057">
    <property type="entry name" value="FERM_3"/>
    <property type="match status" value="1"/>
</dbReference>
<dbReference type="Proteomes" id="UP001217089">
    <property type="component" value="Unassembled WGS sequence"/>
</dbReference>
<keyword evidence="4" id="KW-1185">Reference proteome</keyword>
<dbReference type="InterPro" id="IPR011993">
    <property type="entry name" value="PH-like_dom_sf"/>
</dbReference>
<proteinExistence type="predicted"/>
<dbReference type="InterPro" id="IPR047145">
    <property type="entry name" value="FRMD6-like"/>
</dbReference>
<dbReference type="Pfam" id="PF00373">
    <property type="entry name" value="FERM_M"/>
    <property type="match status" value="1"/>
</dbReference>
<dbReference type="CDD" id="cd14473">
    <property type="entry name" value="FERM_B-lobe"/>
    <property type="match status" value="1"/>
</dbReference>
<dbReference type="SMART" id="SM00295">
    <property type="entry name" value="B41"/>
    <property type="match status" value="1"/>
</dbReference>
<evidence type="ECO:0000313" key="3">
    <source>
        <dbReference type="EMBL" id="KAJ8308356.1"/>
    </source>
</evidence>
<protein>
    <recommendedName>
        <fullName evidence="2">FERM domain-containing protein</fullName>
    </recommendedName>
</protein>
<evidence type="ECO:0000259" key="2">
    <source>
        <dbReference type="PROSITE" id="PS50057"/>
    </source>
</evidence>
<dbReference type="Gene3D" id="1.20.80.60">
    <property type="match status" value="1"/>
</dbReference>
<dbReference type="SUPFAM" id="SSF47031">
    <property type="entry name" value="Second domain of FERM"/>
    <property type="match status" value="1"/>
</dbReference>
<name>A0ABQ9EVI3_TEGGR</name>
<feature type="domain" description="FERM" evidence="2">
    <location>
        <begin position="1"/>
        <end position="266"/>
    </location>
</feature>
<organism evidence="3 4">
    <name type="scientific">Tegillarca granosa</name>
    <name type="common">Malaysian cockle</name>
    <name type="synonym">Anadara granosa</name>
    <dbReference type="NCBI Taxonomy" id="220873"/>
    <lineage>
        <taxon>Eukaryota</taxon>
        <taxon>Metazoa</taxon>
        <taxon>Spiralia</taxon>
        <taxon>Lophotrochozoa</taxon>
        <taxon>Mollusca</taxon>
        <taxon>Bivalvia</taxon>
        <taxon>Autobranchia</taxon>
        <taxon>Pteriomorphia</taxon>
        <taxon>Arcoida</taxon>
        <taxon>Arcoidea</taxon>
        <taxon>Arcidae</taxon>
        <taxon>Tegillarca</taxon>
    </lineage>
</organism>